<reference evidence="3" key="1">
    <citation type="journal article" date="2019" name="Int. J. Syst. Evol. Microbiol.">
        <title>The Global Catalogue of Microorganisms (GCM) 10K type strain sequencing project: providing services to taxonomists for standard genome sequencing and annotation.</title>
        <authorList>
            <consortium name="The Broad Institute Genomics Platform"/>
            <consortium name="The Broad Institute Genome Sequencing Center for Infectious Disease"/>
            <person name="Wu L."/>
            <person name="Ma J."/>
        </authorList>
    </citation>
    <scope>NUCLEOTIDE SEQUENCE [LARGE SCALE GENOMIC DNA]</scope>
    <source>
        <strain evidence="3">CCUG 53270</strain>
    </source>
</reference>
<evidence type="ECO:0000259" key="1">
    <source>
        <dbReference type="Pfam" id="PF20155"/>
    </source>
</evidence>
<proteinExistence type="predicted"/>
<dbReference type="PANTHER" id="PTHR38812">
    <property type="entry name" value="MU-LIKE PROPHAGE FLUMU PROTEIN GP42"/>
    <property type="match status" value="1"/>
</dbReference>
<dbReference type="InterPro" id="IPR013491">
    <property type="entry name" value="Tape_meas_N"/>
</dbReference>
<gene>
    <name evidence="2" type="ORF">ACFQ4B_36025</name>
</gene>
<dbReference type="PANTHER" id="PTHR38812:SF2">
    <property type="entry name" value="MU-LIKE PROPHAGE FLUMU PROTEIN GP42"/>
    <property type="match status" value="1"/>
</dbReference>
<dbReference type="InterPro" id="IPR053058">
    <property type="entry name" value="Mulikevirus_tape_measure"/>
</dbReference>
<keyword evidence="3" id="KW-1185">Reference proteome</keyword>
<name>A0ABW3V0W8_9BACL</name>
<evidence type="ECO:0000313" key="2">
    <source>
        <dbReference type="EMBL" id="MFD1225499.1"/>
    </source>
</evidence>
<evidence type="ECO:0000313" key="3">
    <source>
        <dbReference type="Proteomes" id="UP001597180"/>
    </source>
</evidence>
<sequence>MSAPLRRVERQISSVDRATKLYQSANDKLSASQQLVSRTTAGASSSFKGFASSVSSAVTGVVSSAGKASTAIVGIGTAAASIAVGTGLYKTSKAALKLASDAEMAQIAFETMLGDPQKSQKFLLDLKNYAADSPFDLQGLRTSSRQMLGFGFAAESVIPMLRNFSDASAGLGLGTDGIKRMTVAFGQMKAKGKIQGDEILQLAEMGIPSVQILADKMKITQAATLDLVSKGLVPADKAIKVILDGLDKRYGGLSEKQAKTLSGMYNKLKDTFENDLLVKWGEGISKALAPRFKQLTTWIDKNQDKITKWGDSIGRAASYASDAIIRKVEKAFNYVKKNFFDNPDFAKAETLGEKFRFVIESFKDTFDEWYNNGGKTQIDDTVKTLVGYVSSAVKASYTPFKQIGMDIGRPLADGMLDGMKAFAKENPEAASLVALLVTPGGARLKLAAALFTGTQGYLDKYLGSPTTDTRDDGSKRFYYKDGKLMEVPWFNSMYNAFAEMSKSITPDKLGLKTSDQFFDNLKSTSNGVMSNVWDGAPKKATGISEVPYNGMPAILHRGEAVL</sequence>
<feature type="non-terminal residue" evidence="2">
    <location>
        <position position="562"/>
    </location>
</feature>
<accession>A0ABW3V0W8</accession>
<dbReference type="EMBL" id="JBHTLU010000063">
    <property type="protein sequence ID" value="MFD1225499.1"/>
    <property type="molecule type" value="Genomic_DNA"/>
</dbReference>
<dbReference type="Proteomes" id="UP001597180">
    <property type="component" value="Unassembled WGS sequence"/>
</dbReference>
<dbReference type="Pfam" id="PF20155">
    <property type="entry name" value="TMP_3"/>
    <property type="match status" value="1"/>
</dbReference>
<dbReference type="RefSeq" id="WP_345595378.1">
    <property type="nucleotide sequence ID" value="NZ_BAABJG010000062.1"/>
</dbReference>
<dbReference type="NCBIfam" id="TIGR02675">
    <property type="entry name" value="tape_meas_nterm"/>
    <property type="match status" value="1"/>
</dbReference>
<protein>
    <submittedName>
        <fullName evidence="2">Tape measure protein</fullName>
    </submittedName>
</protein>
<organism evidence="2 3">
    <name type="scientific">Paenibacillus vulneris</name>
    <dbReference type="NCBI Taxonomy" id="1133364"/>
    <lineage>
        <taxon>Bacteria</taxon>
        <taxon>Bacillati</taxon>
        <taxon>Bacillota</taxon>
        <taxon>Bacilli</taxon>
        <taxon>Bacillales</taxon>
        <taxon>Paenibacillaceae</taxon>
        <taxon>Paenibacillus</taxon>
    </lineage>
</organism>
<comment type="caution">
    <text evidence="2">The sequence shown here is derived from an EMBL/GenBank/DDBJ whole genome shotgun (WGS) entry which is preliminary data.</text>
</comment>
<feature type="domain" description="Tape measure protein N-terminal" evidence="1">
    <location>
        <begin position="94"/>
        <end position="273"/>
    </location>
</feature>